<dbReference type="InterPro" id="IPR023214">
    <property type="entry name" value="HAD_sf"/>
</dbReference>
<protein>
    <recommendedName>
        <fullName evidence="5">HAD family hydrolase</fullName>
    </recommendedName>
</protein>
<evidence type="ECO:0000313" key="2">
    <source>
        <dbReference type="EMBL" id="CAK8988306.1"/>
    </source>
</evidence>
<evidence type="ECO:0000313" key="4">
    <source>
        <dbReference type="Proteomes" id="UP001642464"/>
    </source>
</evidence>
<accession>A0ABP0HDM1</accession>
<evidence type="ECO:0000313" key="3">
    <source>
        <dbReference type="EMBL" id="CAK9000135.1"/>
    </source>
</evidence>
<sequence length="319" mass="36437">MAKTIAEYLDWLDERSELLWPRPPRIKPLKATPYLESLPGIKGVLWANYGTLLRIDMGRLLHLHPQEIRMQVALEKTITEFNMWYSMSRKPGQPWEYMLQQYRKVVEDAQMVATKKKGDSPEINSSKVWGTLIERLIRNEYSYDTDLYGTEEELADKVAYFFHANLQGVEASEDACETLQRLMNAGIPSGVVDDGQVFTLPQLHRALRQQAPLPSLTDAIAPDLTLLSFQVGLRKPSPSFFQRAVAAVESRGWKPENVLYVTHRLKDDLAAAKSVGFRTALFVADKNSCEVKGSDVRQPEFKPDRLFTRIRQVIDVLEI</sequence>
<gene>
    <name evidence="2" type="ORF">SCF082_LOCUS1334</name>
    <name evidence="3" type="ORF">SCF082_LOCUS6371</name>
</gene>
<name>A0ABP0HDM1_9DINO</name>
<dbReference type="PANTHER" id="PTHR43316">
    <property type="entry name" value="HYDROLASE, HALOACID DELAHOGENASE-RELATED"/>
    <property type="match status" value="1"/>
</dbReference>
<proteinExistence type="predicted"/>
<dbReference type="EMBL" id="CAXAMM010000638">
    <property type="protein sequence ID" value="CAK8988306.1"/>
    <property type="molecule type" value="Genomic_DNA"/>
</dbReference>
<dbReference type="Gene3D" id="3.40.50.1000">
    <property type="entry name" value="HAD superfamily/HAD-like"/>
    <property type="match status" value="1"/>
</dbReference>
<dbReference type="Proteomes" id="UP001642464">
    <property type="component" value="Unassembled WGS sequence"/>
</dbReference>
<keyword evidence="4" id="KW-1185">Reference proteome</keyword>
<dbReference type="InterPro" id="IPR051540">
    <property type="entry name" value="S-2-haloacid_dehalogenase"/>
</dbReference>
<evidence type="ECO:0000256" key="1">
    <source>
        <dbReference type="ARBA" id="ARBA00022801"/>
    </source>
</evidence>
<keyword evidence="1" id="KW-0378">Hydrolase</keyword>
<dbReference type="SUPFAM" id="SSF56784">
    <property type="entry name" value="HAD-like"/>
    <property type="match status" value="1"/>
</dbReference>
<dbReference type="PANTHER" id="PTHR43316:SF3">
    <property type="entry name" value="HALOACID DEHALOGENASE, TYPE II (AFU_ORTHOLOGUE AFUA_2G07750)-RELATED"/>
    <property type="match status" value="1"/>
</dbReference>
<evidence type="ECO:0008006" key="5">
    <source>
        <dbReference type="Google" id="ProtNLM"/>
    </source>
</evidence>
<comment type="caution">
    <text evidence="2">The sequence shown here is derived from an EMBL/GenBank/DDBJ whole genome shotgun (WGS) entry which is preliminary data.</text>
</comment>
<reference evidence="2 4" key="1">
    <citation type="submission" date="2024-02" db="EMBL/GenBank/DDBJ databases">
        <authorList>
            <person name="Chen Y."/>
            <person name="Shah S."/>
            <person name="Dougan E. K."/>
            <person name="Thang M."/>
            <person name="Chan C."/>
        </authorList>
    </citation>
    <scope>NUCLEOTIDE SEQUENCE [LARGE SCALE GENOMIC DNA]</scope>
</reference>
<organism evidence="2 4">
    <name type="scientific">Durusdinium trenchii</name>
    <dbReference type="NCBI Taxonomy" id="1381693"/>
    <lineage>
        <taxon>Eukaryota</taxon>
        <taxon>Sar</taxon>
        <taxon>Alveolata</taxon>
        <taxon>Dinophyceae</taxon>
        <taxon>Suessiales</taxon>
        <taxon>Symbiodiniaceae</taxon>
        <taxon>Durusdinium</taxon>
    </lineage>
</organism>
<dbReference type="InterPro" id="IPR036412">
    <property type="entry name" value="HAD-like_sf"/>
</dbReference>
<dbReference type="Pfam" id="PF13242">
    <property type="entry name" value="Hydrolase_like"/>
    <property type="match status" value="1"/>
</dbReference>
<dbReference type="EMBL" id="CAXAMM010003501">
    <property type="protein sequence ID" value="CAK9000135.1"/>
    <property type="molecule type" value="Genomic_DNA"/>
</dbReference>